<evidence type="ECO:0000256" key="1">
    <source>
        <dbReference type="SAM" id="Phobius"/>
    </source>
</evidence>
<dbReference type="AlphaFoldDB" id="A0A6C0EM55"/>
<sequence>MNCTDCIKKCGPSNDDDGNKCMLSNCPKCLTCQACFVSCRDFGDPRDPNISWEKCAEHFCTQPDGTPCHVPHPVGNTPGICANQDSFNNSVRSAIKYVRKKEEGPAWSLWVAVGIYTLIVVWALMLVAKLPPGYRRKEHYLLAIVFSPMYVIAHYLGNK</sequence>
<name>A0A6C0EM55_9ZZZZ</name>
<accession>A0A6C0EM55</accession>
<feature type="transmembrane region" description="Helical" evidence="1">
    <location>
        <begin position="140"/>
        <end position="157"/>
    </location>
</feature>
<proteinExistence type="predicted"/>
<keyword evidence="1" id="KW-0812">Transmembrane</keyword>
<feature type="transmembrane region" description="Helical" evidence="1">
    <location>
        <begin position="107"/>
        <end position="128"/>
    </location>
</feature>
<keyword evidence="1" id="KW-1133">Transmembrane helix</keyword>
<keyword evidence="1" id="KW-0472">Membrane</keyword>
<dbReference type="EMBL" id="MN738876">
    <property type="protein sequence ID" value="QHT29379.1"/>
    <property type="molecule type" value="Genomic_DNA"/>
</dbReference>
<organism evidence="2">
    <name type="scientific">viral metagenome</name>
    <dbReference type="NCBI Taxonomy" id="1070528"/>
    <lineage>
        <taxon>unclassified sequences</taxon>
        <taxon>metagenomes</taxon>
        <taxon>organismal metagenomes</taxon>
    </lineage>
</organism>
<protein>
    <submittedName>
        <fullName evidence="2">Uncharacterized protein</fullName>
    </submittedName>
</protein>
<reference evidence="2" key="1">
    <citation type="journal article" date="2020" name="Nature">
        <title>Giant virus diversity and host interactions through global metagenomics.</title>
        <authorList>
            <person name="Schulz F."/>
            <person name="Roux S."/>
            <person name="Paez-Espino D."/>
            <person name="Jungbluth S."/>
            <person name="Walsh D.A."/>
            <person name="Denef V.J."/>
            <person name="McMahon K.D."/>
            <person name="Konstantinidis K.T."/>
            <person name="Eloe-Fadrosh E.A."/>
            <person name="Kyrpides N.C."/>
            <person name="Woyke T."/>
        </authorList>
    </citation>
    <scope>NUCLEOTIDE SEQUENCE</scope>
    <source>
        <strain evidence="2">GVMAG-M-3300005589-24</strain>
    </source>
</reference>
<evidence type="ECO:0000313" key="2">
    <source>
        <dbReference type="EMBL" id="QHT29379.1"/>
    </source>
</evidence>